<evidence type="ECO:0000313" key="7">
    <source>
        <dbReference type="Proteomes" id="UP000034290"/>
    </source>
</evidence>
<feature type="transmembrane region" description="Helical" evidence="5">
    <location>
        <begin position="18"/>
        <end position="38"/>
    </location>
</feature>
<name>A0A0G1Y017_9BACT</name>
<proteinExistence type="predicted"/>
<dbReference type="Proteomes" id="UP000034290">
    <property type="component" value="Unassembled WGS sequence"/>
</dbReference>
<sequence>MDEKKNPLNDKDVQDNKIMAALSYIWIVSVLMLLMKKASPFVQQHARQGFVLFVASVIFTVIPILWWLNIVVAIYALFGIWKAAQGEAWKAPFISMIAEKI</sequence>
<evidence type="ECO:0000256" key="1">
    <source>
        <dbReference type="ARBA" id="ARBA00004141"/>
    </source>
</evidence>
<gene>
    <name evidence="6" type="ORF">UY81_C0014G0010</name>
</gene>
<evidence type="ECO:0008006" key="8">
    <source>
        <dbReference type="Google" id="ProtNLM"/>
    </source>
</evidence>
<evidence type="ECO:0000256" key="2">
    <source>
        <dbReference type="ARBA" id="ARBA00022692"/>
    </source>
</evidence>
<evidence type="ECO:0000256" key="4">
    <source>
        <dbReference type="ARBA" id="ARBA00023136"/>
    </source>
</evidence>
<comment type="caution">
    <text evidence="6">The sequence shown here is derived from an EMBL/GenBank/DDBJ whole genome shotgun (WGS) entry which is preliminary data.</text>
</comment>
<organism evidence="6 7">
    <name type="scientific">Candidatus Giovannonibacteria bacterium GW2011_GWA2_53_7</name>
    <dbReference type="NCBI Taxonomy" id="1618650"/>
    <lineage>
        <taxon>Bacteria</taxon>
        <taxon>Candidatus Giovannoniibacteriota</taxon>
    </lineage>
</organism>
<dbReference type="EMBL" id="LCRM01000014">
    <property type="protein sequence ID" value="KKW36778.1"/>
    <property type="molecule type" value="Genomic_DNA"/>
</dbReference>
<dbReference type="AlphaFoldDB" id="A0A0G1Y017"/>
<evidence type="ECO:0000313" key="6">
    <source>
        <dbReference type="EMBL" id="KKW36778.1"/>
    </source>
</evidence>
<reference evidence="6 7" key="1">
    <citation type="journal article" date="2015" name="Nature">
        <title>rRNA introns, odd ribosomes, and small enigmatic genomes across a large radiation of phyla.</title>
        <authorList>
            <person name="Brown C.T."/>
            <person name="Hug L.A."/>
            <person name="Thomas B.C."/>
            <person name="Sharon I."/>
            <person name="Castelle C.J."/>
            <person name="Singh A."/>
            <person name="Wilkins M.J."/>
            <person name="Williams K.H."/>
            <person name="Banfield J.F."/>
        </authorList>
    </citation>
    <scope>NUCLEOTIDE SEQUENCE [LARGE SCALE GENOMIC DNA]</scope>
</reference>
<dbReference type="Pfam" id="PF09685">
    <property type="entry name" value="MamF_MmsF"/>
    <property type="match status" value="1"/>
</dbReference>
<feature type="transmembrane region" description="Helical" evidence="5">
    <location>
        <begin position="50"/>
        <end position="78"/>
    </location>
</feature>
<keyword evidence="3 5" id="KW-1133">Transmembrane helix</keyword>
<dbReference type="InterPro" id="IPR019109">
    <property type="entry name" value="MamF_MmsF"/>
</dbReference>
<comment type="subcellular location">
    <subcellularLocation>
        <location evidence="1">Membrane</location>
        <topology evidence="1">Multi-pass membrane protein</topology>
    </subcellularLocation>
</comment>
<feature type="non-terminal residue" evidence="6">
    <location>
        <position position="101"/>
    </location>
</feature>
<keyword evidence="4 5" id="KW-0472">Membrane</keyword>
<evidence type="ECO:0000256" key="5">
    <source>
        <dbReference type="SAM" id="Phobius"/>
    </source>
</evidence>
<evidence type="ECO:0000256" key="3">
    <source>
        <dbReference type="ARBA" id="ARBA00022989"/>
    </source>
</evidence>
<keyword evidence="2 5" id="KW-0812">Transmembrane</keyword>
<protein>
    <recommendedName>
        <fullName evidence="8">DUF4870 domain-containing protein</fullName>
    </recommendedName>
</protein>
<accession>A0A0G1Y017</accession>